<evidence type="ECO:0008006" key="3">
    <source>
        <dbReference type="Google" id="ProtNLM"/>
    </source>
</evidence>
<evidence type="ECO:0000313" key="1">
    <source>
        <dbReference type="EMBL" id="OGG49284.1"/>
    </source>
</evidence>
<dbReference type="AlphaFoldDB" id="A0A1F6CJ48"/>
<dbReference type="Proteomes" id="UP000176445">
    <property type="component" value="Unassembled WGS sequence"/>
</dbReference>
<gene>
    <name evidence="1" type="ORF">A2704_01130</name>
</gene>
<sequence>MATMINEPVNRSILATWKKHFDARGDVYAPIFYDDFKPGGVLFIGMNPSFNPKGFRKVVRDTEFEKLDPESFYLWRNISTHPELVDTCIEIGRHVHAKYAYFKRMHEIANAAKTHYQHIDLFVYKQTKQREFLPLVREDKKGKLNEFGRDQLDIFLEVLKSIRPVVIVVANASASKIVQEHFDRQITFDNERGFHWLMLNGSRVPIFFSSMLSGGGALDTGSYERLKWHIRQAANEQPRA</sequence>
<evidence type="ECO:0000313" key="2">
    <source>
        <dbReference type="Proteomes" id="UP000176445"/>
    </source>
</evidence>
<proteinExistence type="predicted"/>
<reference evidence="1 2" key="1">
    <citation type="journal article" date="2016" name="Nat. Commun.">
        <title>Thousands of microbial genomes shed light on interconnected biogeochemical processes in an aquifer system.</title>
        <authorList>
            <person name="Anantharaman K."/>
            <person name="Brown C.T."/>
            <person name="Hug L.A."/>
            <person name="Sharon I."/>
            <person name="Castelle C.J."/>
            <person name="Probst A.J."/>
            <person name="Thomas B.C."/>
            <person name="Singh A."/>
            <person name="Wilkins M.J."/>
            <person name="Karaoz U."/>
            <person name="Brodie E.L."/>
            <person name="Williams K.H."/>
            <person name="Hubbard S.S."/>
            <person name="Banfield J.F."/>
        </authorList>
    </citation>
    <scope>NUCLEOTIDE SEQUENCE [LARGE SCALE GENOMIC DNA]</scope>
</reference>
<comment type="caution">
    <text evidence="1">The sequence shown here is derived from an EMBL/GenBank/DDBJ whole genome shotgun (WGS) entry which is preliminary data.</text>
</comment>
<protein>
    <recommendedName>
        <fullName evidence="3">Uracil-DNA glycosylase-like domain-containing protein</fullName>
    </recommendedName>
</protein>
<accession>A0A1F6CJ48</accession>
<name>A0A1F6CJ48_9BACT</name>
<organism evidence="1 2">
    <name type="scientific">Candidatus Kaiserbacteria bacterium RIFCSPHIGHO2_01_FULL_54_36b</name>
    <dbReference type="NCBI Taxonomy" id="1798483"/>
    <lineage>
        <taxon>Bacteria</taxon>
        <taxon>Candidatus Kaiseribacteriota</taxon>
    </lineage>
</organism>
<dbReference type="EMBL" id="MFKW01000077">
    <property type="protein sequence ID" value="OGG49284.1"/>
    <property type="molecule type" value="Genomic_DNA"/>
</dbReference>